<reference evidence="1 2" key="1">
    <citation type="journal article" date="2015" name="Front. Microbiol.">
        <title>The use of phage FCL-2 as an alternative to chemotherapy against columnaris disease in aquaculture.</title>
        <authorList>
            <person name="Laanto E."/>
            <person name="Bamford J.K."/>
            <person name="Ravantti J.J."/>
            <person name="Sundberg L.R."/>
        </authorList>
    </citation>
    <scope>NUCLEOTIDE SEQUENCE [LARGE SCALE GENOMIC DNA]</scope>
</reference>
<organism evidence="1 2">
    <name type="scientific">Flavobacterium phage FCL-2</name>
    <dbReference type="NCBI Taxonomy" id="908819"/>
    <lineage>
        <taxon>Viruses</taxon>
        <taxon>Duplodnaviria</taxon>
        <taxon>Heunggongvirae</taxon>
        <taxon>Uroviricota</taxon>
        <taxon>Caudoviricetes</taxon>
        <taxon>Ficleduovirus</taxon>
        <taxon>Ficleduovirus FCL2</taxon>
    </lineage>
</organism>
<dbReference type="OrthoDB" id="30692at10239"/>
<dbReference type="EMBL" id="KM873719">
    <property type="protein sequence ID" value="AIX11893.1"/>
    <property type="molecule type" value="Genomic_DNA"/>
</dbReference>
<dbReference type="Proteomes" id="UP000030329">
    <property type="component" value="Segment"/>
</dbReference>
<accession>A0A0A0YQ93</accession>
<dbReference type="KEGG" id="vg:24405107"/>
<protein>
    <submittedName>
        <fullName evidence="1">Uncharacterized protein</fullName>
    </submittedName>
</protein>
<evidence type="ECO:0000313" key="2">
    <source>
        <dbReference type="Proteomes" id="UP000030329"/>
    </source>
</evidence>
<keyword evidence="2" id="KW-1185">Reference proteome</keyword>
<proteinExistence type="predicted"/>
<evidence type="ECO:0000313" key="1">
    <source>
        <dbReference type="EMBL" id="AIX11893.1"/>
    </source>
</evidence>
<dbReference type="GeneID" id="24405107"/>
<dbReference type="RefSeq" id="YP_009140539.1">
    <property type="nucleotide sequence ID" value="NC_027125.1"/>
</dbReference>
<name>A0A0A0YQ93_9CAUD</name>
<sequence length="162" mass="17592">MITFSKFSDAFIDGGKRILKVLQFGAKTADEIAPFGIDANPIKNMTALYVDTTNSGESAVVGYINESQLANKGEVRIYSMDENKAVKSFIWVKNDGSIEFNGNGYSMTRFEPLKQGIQIKDNLINAELAKIATAIGSLGGTYVVTPVSTNIENAKSINLKIE</sequence>